<comment type="caution">
    <text evidence="2">The sequence shown here is derived from an EMBL/GenBank/DDBJ whole genome shotgun (WGS) entry which is preliminary data.</text>
</comment>
<name>A0AAV6TUK5_9ARAC</name>
<sequence length="155" mass="17070">MTQFGLLCAHHTTAPPSSWNVPKDFPDPERSRGLHRQTEASLCLEGSRQRSHSSQTTRPNQSTPTDGYPSSEPQPADGRRPSSEHQPVHPGGRRPGNKPQPGFPNSRPSHRPKDPPLCISHRNNYHSRRHLPADPDSKDVKLPKSPSTTCSISAA</sequence>
<proteinExistence type="predicted"/>
<feature type="compositionally biased region" description="Polar residues" evidence="1">
    <location>
        <begin position="145"/>
        <end position="155"/>
    </location>
</feature>
<evidence type="ECO:0000313" key="3">
    <source>
        <dbReference type="Proteomes" id="UP000827092"/>
    </source>
</evidence>
<dbReference type="AlphaFoldDB" id="A0AAV6TUK5"/>
<gene>
    <name evidence="2" type="ORF">JTE90_019427</name>
</gene>
<feature type="compositionally biased region" description="Basic and acidic residues" evidence="1">
    <location>
        <begin position="131"/>
        <end position="142"/>
    </location>
</feature>
<evidence type="ECO:0000313" key="2">
    <source>
        <dbReference type="EMBL" id="KAG8175615.1"/>
    </source>
</evidence>
<keyword evidence="3" id="KW-1185">Reference proteome</keyword>
<feature type="compositionally biased region" description="Basic and acidic residues" evidence="1">
    <location>
        <begin position="77"/>
        <end position="87"/>
    </location>
</feature>
<organism evidence="2 3">
    <name type="scientific">Oedothorax gibbosus</name>
    <dbReference type="NCBI Taxonomy" id="931172"/>
    <lineage>
        <taxon>Eukaryota</taxon>
        <taxon>Metazoa</taxon>
        <taxon>Ecdysozoa</taxon>
        <taxon>Arthropoda</taxon>
        <taxon>Chelicerata</taxon>
        <taxon>Arachnida</taxon>
        <taxon>Araneae</taxon>
        <taxon>Araneomorphae</taxon>
        <taxon>Entelegynae</taxon>
        <taxon>Araneoidea</taxon>
        <taxon>Linyphiidae</taxon>
        <taxon>Erigoninae</taxon>
        <taxon>Oedothorax</taxon>
    </lineage>
</organism>
<dbReference type="Proteomes" id="UP000827092">
    <property type="component" value="Unassembled WGS sequence"/>
</dbReference>
<reference evidence="2 3" key="1">
    <citation type="journal article" date="2022" name="Nat. Ecol. Evol.">
        <title>A masculinizing supergene underlies an exaggerated male reproductive morph in a spider.</title>
        <authorList>
            <person name="Hendrickx F."/>
            <person name="De Corte Z."/>
            <person name="Sonet G."/>
            <person name="Van Belleghem S.M."/>
            <person name="Kostlbacher S."/>
            <person name="Vangestel C."/>
        </authorList>
    </citation>
    <scope>NUCLEOTIDE SEQUENCE [LARGE SCALE GENOMIC DNA]</scope>
    <source>
        <strain evidence="2">W744_W776</strain>
    </source>
</reference>
<protein>
    <submittedName>
        <fullName evidence="2">Uncharacterized protein</fullName>
    </submittedName>
</protein>
<evidence type="ECO:0000256" key="1">
    <source>
        <dbReference type="SAM" id="MobiDB-lite"/>
    </source>
</evidence>
<accession>A0AAV6TUK5</accession>
<feature type="compositionally biased region" description="Basic and acidic residues" evidence="1">
    <location>
        <begin position="24"/>
        <end position="38"/>
    </location>
</feature>
<dbReference type="EMBL" id="JAFNEN010000980">
    <property type="protein sequence ID" value="KAG8175615.1"/>
    <property type="molecule type" value="Genomic_DNA"/>
</dbReference>
<feature type="region of interest" description="Disordered" evidence="1">
    <location>
        <begin position="1"/>
        <end position="155"/>
    </location>
</feature>